<dbReference type="GO" id="GO:0043709">
    <property type="term" value="P:cell adhesion involved in single-species biofilm formation"/>
    <property type="evidence" value="ECO:0007669"/>
    <property type="project" value="TreeGrafter"/>
</dbReference>
<dbReference type="Pfam" id="PF00990">
    <property type="entry name" value="GGDEF"/>
    <property type="match status" value="1"/>
</dbReference>
<dbReference type="InterPro" id="IPR050469">
    <property type="entry name" value="Diguanylate_Cyclase"/>
</dbReference>
<dbReference type="GO" id="GO:0005886">
    <property type="term" value="C:plasma membrane"/>
    <property type="evidence" value="ECO:0007669"/>
    <property type="project" value="TreeGrafter"/>
</dbReference>
<dbReference type="InterPro" id="IPR029787">
    <property type="entry name" value="Nucleotide_cyclase"/>
</dbReference>
<feature type="coiled-coil region" evidence="2">
    <location>
        <begin position="435"/>
        <end position="491"/>
    </location>
</feature>
<keyword evidence="3" id="KW-0472">Membrane</keyword>
<evidence type="ECO:0000256" key="2">
    <source>
        <dbReference type="SAM" id="Coils"/>
    </source>
</evidence>
<proteinExistence type="predicted"/>
<dbReference type="Proteomes" id="UP000318294">
    <property type="component" value="Unassembled WGS sequence"/>
</dbReference>
<evidence type="ECO:0000259" key="4">
    <source>
        <dbReference type="PROSITE" id="PS50887"/>
    </source>
</evidence>
<reference evidence="5 6" key="1">
    <citation type="submission" date="2019-07" db="EMBL/GenBank/DDBJ databases">
        <title>Tepidimonas charontis SPSP-6 draft genome.</title>
        <authorList>
            <person name="Da Costa M.S."/>
            <person name="Froufe H.J.C."/>
            <person name="Egas C."/>
            <person name="Albuquerque L."/>
        </authorList>
    </citation>
    <scope>NUCLEOTIDE SEQUENCE [LARGE SCALE GENOMIC DNA]</scope>
    <source>
        <strain evidence="5 6">SPSP-6</strain>
    </source>
</reference>
<keyword evidence="5" id="KW-0548">Nucleotidyltransferase</keyword>
<dbReference type="Gene3D" id="3.30.70.270">
    <property type="match status" value="1"/>
</dbReference>
<keyword evidence="2" id="KW-0175">Coiled coil</keyword>
<keyword evidence="5" id="KW-0808">Transferase</keyword>
<feature type="transmembrane region" description="Helical" evidence="3">
    <location>
        <begin position="267"/>
        <end position="287"/>
    </location>
</feature>
<dbReference type="AlphaFoldDB" id="A0A554X5Y5"/>
<dbReference type="InterPro" id="IPR011622">
    <property type="entry name" value="7TMR_DISM_rcpt_extracell_dom2"/>
</dbReference>
<comment type="caution">
    <text evidence="5">The sequence shown here is derived from an EMBL/GenBank/DDBJ whole genome shotgun (WGS) entry which is preliminary data.</text>
</comment>
<dbReference type="InterPro" id="IPR043128">
    <property type="entry name" value="Rev_trsase/Diguanyl_cyclase"/>
</dbReference>
<protein>
    <recommendedName>
        <fullName evidence="1">diguanylate cyclase</fullName>
        <ecNumber evidence="1">2.7.7.65</ecNumber>
    </recommendedName>
</protein>
<dbReference type="PANTHER" id="PTHR45138">
    <property type="entry name" value="REGULATORY COMPONENTS OF SENSORY TRANSDUCTION SYSTEM"/>
    <property type="match status" value="1"/>
</dbReference>
<feature type="transmembrane region" description="Helical" evidence="3">
    <location>
        <begin position="364"/>
        <end position="382"/>
    </location>
</feature>
<dbReference type="OrthoDB" id="5289013at2"/>
<dbReference type="SUPFAM" id="SSF55073">
    <property type="entry name" value="Nucleotide cyclase"/>
    <property type="match status" value="1"/>
</dbReference>
<feature type="transmembrane region" description="Helical" evidence="3">
    <location>
        <begin position="238"/>
        <end position="260"/>
    </location>
</feature>
<dbReference type="Pfam" id="PF07696">
    <property type="entry name" value="7TMR-DISMED2"/>
    <property type="match status" value="1"/>
</dbReference>
<feature type="transmembrane region" description="Helical" evidence="3">
    <location>
        <begin position="420"/>
        <end position="439"/>
    </location>
</feature>
<keyword evidence="3" id="KW-0812">Transmembrane</keyword>
<accession>A0A554X5Y5</accession>
<feature type="transmembrane region" description="Helical" evidence="3">
    <location>
        <begin position="335"/>
        <end position="352"/>
    </location>
</feature>
<dbReference type="InterPro" id="IPR000160">
    <property type="entry name" value="GGDEF_dom"/>
</dbReference>
<dbReference type="PROSITE" id="PS50887">
    <property type="entry name" value="GGDEF"/>
    <property type="match status" value="1"/>
</dbReference>
<dbReference type="CDD" id="cd01949">
    <property type="entry name" value="GGDEF"/>
    <property type="match status" value="1"/>
</dbReference>
<dbReference type="GO" id="GO:1902201">
    <property type="term" value="P:negative regulation of bacterial-type flagellum-dependent cell motility"/>
    <property type="evidence" value="ECO:0007669"/>
    <property type="project" value="TreeGrafter"/>
</dbReference>
<keyword evidence="3" id="KW-1133">Transmembrane helix</keyword>
<feature type="transmembrane region" description="Helical" evidence="3">
    <location>
        <begin position="299"/>
        <end position="323"/>
    </location>
</feature>
<dbReference type="EMBL" id="VJON01000047">
    <property type="protein sequence ID" value="TSE31250.1"/>
    <property type="molecule type" value="Genomic_DNA"/>
</dbReference>
<dbReference type="PANTHER" id="PTHR45138:SF24">
    <property type="entry name" value="DIGUANYLATE CYCLASE DGCC-RELATED"/>
    <property type="match status" value="1"/>
</dbReference>
<dbReference type="NCBIfam" id="TIGR00254">
    <property type="entry name" value="GGDEF"/>
    <property type="match status" value="1"/>
</dbReference>
<sequence length="559" mass="61993">MVPSRRPLSVHACHCLLRRVRLAPWTPPLWQRVLPLLIVLVLLAGTGRAAWSRTDTDSAAAAPAPVPVALDIAALQVPSYWLRPHARVLREPPGATALDPMTLLHRSDLPWQPVQDTDPVFNFGTDRAAWWVHVPLAHRGDSPTTLWLEVTEPLIDFVDIWLIERGSARTLTELHSGDRRPFGTRPIEHRHPLLPLTLAPGQAADLLVRVSTVDGEHDPLPLRLWEPAAFEAHARSEALLYGAYYGALTVLLLYNALLALGTRERAFAWYTLFLGSFLVWNLTYRGFALQYLWPNAPTWNQIALVGFSALIYATMAAFAWSLLELPRRSPWAFRAQALLAAAALGHAVWIAVDPTAATFATLDTVGLAMFAALIAGALHVAWQGERLAWWYLAALGSLFTGAGIYYLTKLEVITPGPLSLQALNLGSVGEFLLLALALAHRINRLKTERDDAQRALIAALRDSEHRLEQQVNERTRELAEANAQLTALAERDALTGLYNRRRFDAQLPQELARAQRSGRPLGLLVLDIDHFKDVNDLAGHTQGDVTLARLGRLIEHTLQ</sequence>
<dbReference type="EC" id="2.7.7.65" evidence="1"/>
<evidence type="ECO:0000256" key="3">
    <source>
        <dbReference type="SAM" id="Phobius"/>
    </source>
</evidence>
<dbReference type="GO" id="GO:0052621">
    <property type="term" value="F:diguanylate cyclase activity"/>
    <property type="evidence" value="ECO:0007669"/>
    <property type="project" value="UniProtKB-EC"/>
</dbReference>
<feature type="domain" description="GGDEF" evidence="4">
    <location>
        <begin position="519"/>
        <end position="559"/>
    </location>
</feature>
<dbReference type="InterPro" id="IPR011623">
    <property type="entry name" value="7TMR_DISM_rcpt_extracell_dom1"/>
</dbReference>
<evidence type="ECO:0000256" key="1">
    <source>
        <dbReference type="ARBA" id="ARBA00012528"/>
    </source>
</evidence>
<organism evidence="5 6">
    <name type="scientific">Tepidimonas charontis</name>
    <dbReference type="NCBI Taxonomy" id="2267262"/>
    <lineage>
        <taxon>Bacteria</taxon>
        <taxon>Pseudomonadati</taxon>
        <taxon>Pseudomonadota</taxon>
        <taxon>Betaproteobacteria</taxon>
        <taxon>Burkholderiales</taxon>
        <taxon>Tepidimonas</taxon>
    </lineage>
</organism>
<keyword evidence="6" id="KW-1185">Reference proteome</keyword>
<evidence type="ECO:0000313" key="6">
    <source>
        <dbReference type="Proteomes" id="UP000318294"/>
    </source>
</evidence>
<evidence type="ECO:0000313" key="5">
    <source>
        <dbReference type="EMBL" id="TSE31250.1"/>
    </source>
</evidence>
<name>A0A554X5Y5_9BURK</name>
<gene>
    <name evidence="5" type="primary">adrA_2</name>
    <name evidence="5" type="ORF">Tchar_02320</name>
</gene>
<feature type="transmembrane region" description="Helical" evidence="3">
    <location>
        <begin position="389"/>
        <end position="408"/>
    </location>
</feature>
<dbReference type="Pfam" id="PF07695">
    <property type="entry name" value="7TMR-DISM_7TM"/>
    <property type="match status" value="1"/>
</dbReference>
<dbReference type="Gene3D" id="2.60.40.2380">
    <property type="match status" value="1"/>
</dbReference>